<reference evidence="1" key="1">
    <citation type="submission" date="2023-02" db="EMBL/GenBank/DDBJ databases">
        <title>Actinomadura rubrobrunea NBRC 14622.</title>
        <authorList>
            <person name="Ichikawa N."/>
            <person name="Sato H."/>
            <person name="Tonouchi N."/>
        </authorList>
    </citation>
    <scope>NUCLEOTIDE SEQUENCE</scope>
    <source>
        <strain evidence="1">NBRC 14622</strain>
    </source>
</reference>
<comment type="caution">
    <text evidence="1">The sequence shown here is derived from an EMBL/GenBank/DDBJ whole genome shotgun (WGS) entry which is preliminary data.</text>
</comment>
<protein>
    <submittedName>
        <fullName evidence="1">Uncharacterized protein</fullName>
    </submittedName>
</protein>
<evidence type="ECO:0000313" key="1">
    <source>
        <dbReference type="EMBL" id="GLW66021.1"/>
    </source>
</evidence>
<gene>
    <name evidence="1" type="ORF">Arub01_42650</name>
</gene>
<dbReference type="Proteomes" id="UP001165124">
    <property type="component" value="Unassembled WGS sequence"/>
</dbReference>
<dbReference type="EMBL" id="BSRZ01000012">
    <property type="protein sequence ID" value="GLW66021.1"/>
    <property type="molecule type" value="Genomic_DNA"/>
</dbReference>
<proteinExistence type="predicted"/>
<dbReference type="AlphaFoldDB" id="A0A9W6Q003"/>
<evidence type="ECO:0000313" key="2">
    <source>
        <dbReference type="Proteomes" id="UP001165124"/>
    </source>
</evidence>
<accession>A0A9W6Q003</accession>
<organism evidence="1 2">
    <name type="scientific">Actinomadura rubrobrunea</name>
    <dbReference type="NCBI Taxonomy" id="115335"/>
    <lineage>
        <taxon>Bacteria</taxon>
        <taxon>Bacillati</taxon>
        <taxon>Actinomycetota</taxon>
        <taxon>Actinomycetes</taxon>
        <taxon>Streptosporangiales</taxon>
        <taxon>Thermomonosporaceae</taxon>
        <taxon>Actinomadura</taxon>
    </lineage>
</organism>
<name>A0A9W6Q003_9ACTN</name>
<sequence length="91" mass="10448">MAHERGGLPPLPGDRKVPMKAKRERCGNVPCEWCDRDDWVCRFCHGSGWWRPERPHQTPTGELSWERIEEPCRMCGNTGKEHNPLTVPPAS</sequence>
<keyword evidence="2" id="KW-1185">Reference proteome</keyword>